<organism evidence="2 3">
    <name type="scientific">Dactylosporangium cerinum</name>
    <dbReference type="NCBI Taxonomy" id="1434730"/>
    <lineage>
        <taxon>Bacteria</taxon>
        <taxon>Bacillati</taxon>
        <taxon>Actinomycetota</taxon>
        <taxon>Actinomycetes</taxon>
        <taxon>Micromonosporales</taxon>
        <taxon>Micromonosporaceae</taxon>
        <taxon>Dactylosporangium</taxon>
    </lineage>
</organism>
<evidence type="ECO:0000313" key="2">
    <source>
        <dbReference type="EMBL" id="MFC5001989.1"/>
    </source>
</evidence>
<feature type="domain" description="Integrase catalytic" evidence="1">
    <location>
        <begin position="1"/>
        <end position="173"/>
    </location>
</feature>
<dbReference type="InterPro" id="IPR001584">
    <property type="entry name" value="Integrase_cat-core"/>
</dbReference>
<dbReference type="SUPFAM" id="SSF53098">
    <property type="entry name" value="Ribonuclease H-like"/>
    <property type="match status" value="1"/>
</dbReference>
<dbReference type="InterPro" id="IPR036397">
    <property type="entry name" value="RNaseH_sf"/>
</dbReference>
<comment type="caution">
    <text evidence="2">The sequence shown here is derived from an EMBL/GenBank/DDBJ whole genome shotgun (WGS) entry which is preliminary data.</text>
</comment>
<evidence type="ECO:0000313" key="3">
    <source>
        <dbReference type="Proteomes" id="UP001595912"/>
    </source>
</evidence>
<accession>A0ABV9W1T8</accession>
<dbReference type="Proteomes" id="UP001595912">
    <property type="component" value="Unassembled WGS sequence"/>
</dbReference>
<keyword evidence="3" id="KW-1185">Reference proteome</keyword>
<sequence length="197" mass="22464">MRSTPVGGHSYAQASGLPATDFFHIDTIALRRLYVLFVMEITTRRVHILGVTAHPTAAWTTQLARNLIIDLDDRISAFRFLIRDRDAKFTASFDAVFAAEGIDVVKTPPRTPRANAFAERFVRSVRAECTDRVPIYNEQHAHTVLHDYEDHFDRHRPHQSLDQHPPDHDPGAVIAIDKPIHRRRVLGGTINEYRRTA</sequence>
<dbReference type="InterPro" id="IPR012337">
    <property type="entry name" value="RNaseH-like_sf"/>
</dbReference>
<protein>
    <submittedName>
        <fullName evidence="2">Integrase core domain-containing protein</fullName>
    </submittedName>
</protein>
<evidence type="ECO:0000259" key="1">
    <source>
        <dbReference type="PROSITE" id="PS50994"/>
    </source>
</evidence>
<dbReference type="Gene3D" id="3.30.420.10">
    <property type="entry name" value="Ribonuclease H-like superfamily/Ribonuclease H"/>
    <property type="match status" value="1"/>
</dbReference>
<reference evidence="3" key="1">
    <citation type="journal article" date="2019" name="Int. J. Syst. Evol. Microbiol.">
        <title>The Global Catalogue of Microorganisms (GCM) 10K type strain sequencing project: providing services to taxonomists for standard genome sequencing and annotation.</title>
        <authorList>
            <consortium name="The Broad Institute Genomics Platform"/>
            <consortium name="The Broad Institute Genome Sequencing Center for Infectious Disease"/>
            <person name="Wu L."/>
            <person name="Ma J."/>
        </authorList>
    </citation>
    <scope>NUCLEOTIDE SEQUENCE [LARGE SCALE GENOMIC DNA]</scope>
    <source>
        <strain evidence="3">CGMCC 4.7152</strain>
    </source>
</reference>
<gene>
    <name evidence="2" type="ORF">ACFPIJ_29670</name>
</gene>
<name>A0ABV9W1T8_9ACTN</name>
<dbReference type="RefSeq" id="WP_380119655.1">
    <property type="nucleotide sequence ID" value="NZ_JBHSIU010000041.1"/>
</dbReference>
<dbReference type="PROSITE" id="PS50994">
    <property type="entry name" value="INTEGRASE"/>
    <property type="match status" value="1"/>
</dbReference>
<proteinExistence type="predicted"/>
<dbReference type="EMBL" id="JBHSIU010000041">
    <property type="protein sequence ID" value="MFC5001989.1"/>
    <property type="molecule type" value="Genomic_DNA"/>
</dbReference>
<dbReference type="Pfam" id="PF13683">
    <property type="entry name" value="rve_3"/>
    <property type="match status" value="1"/>
</dbReference>